<gene>
    <name evidence="2" type="ORF">KP79_PYT11161</name>
</gene>
<dbReference type="Gene3D" id="3.40.50.300">
    <property type="entry name" value="P-loop containing nucleotide triphosphate hydrolases"/>
    <property type="match status" value="1"/>
</dbReference>
<dbReference type="EMBL" id="NEDP02000506">
    <property type="protein sequence ID" value="OWF55711.1"/>
    <property type="molecule type" value="Genomic_DNA"/>
</dbReference>
<dbReference type="Pfam" id="PF13469">
    <property type="entry name" value="Sulfotransfer_3"/>
    <property type="match status" value="1"/>
</dbReference>
<name>A0A210R4B1_MIZYE</name>
<accession>A0A210R4B1</accession>
<protein>
    <submittedName>
        <fullName evidence="2">Carbohydrate sulfotransferase 4</fullName>
    </submittedName>
</protein>
<dbReference type="PANTHER" id="PTHR10704">
    <property type="entry name" value="CARBOHYDRATE SULFOTRANSFERASE"/>
    <property type="match status" value="1"/>
</dbReference>
<comment type="caution">
    <text evidence="2">The sequence shown here is derived from an EMBL/GenBank/DDBJ whole genome shotgun (WGS) entry which is preliminary data.</text>
</comment>
<dbReference type="SUPFAM" id="SSF52540">
    <property type="entry name" value="P-loop containing nucleoside triphosphate hydrolases"/>
    <property type="match status" value="1"/>
</dbReference>
<keyword evidence="1" id="KW-0472">Membrane</keyword>
<dbReference type="PANTHER" id="PTHR10704:SF44">
    <property type="entry name" value="LD35051P-RELATED"/>
    <property type="match status" value="1"/>
</dbReference>
<dbReference type="GO" id="GO:0001517">
    <property type="term" value="F:N-acetylglucosamine 6-O-sulfotransferase activity"/>
    <property type="evidence" value="ECO:0007669"/>
    <property type="project" value="TreeGrafter"/>
</dbReference>
<dbReference type="PROSITE" id="PS51257">
    <property type="entry name" value="PROKAR_LIPOPROTEIN"/>
    <property type="match status" value="1"/>
</dbReference>
<keyword evidence="1" id="KW-1133">Transmembrane helix</keyword>
<dbReference type="InterPro" id="IPR027417">
    <property type="entry name" value="P-loop_NTPase"/>
</dbReference>
<evidence type="ECO:0000313" key="3">
    <source>
        <dbReference type="Proteomes" id="UP000242188"/>
    </source>
</evidence>
<feature type="transmembrane region" description="Helical" evidence="1">
    <location>
        <begin position="9"/>
        <end position="30"/>
    </location>
</feature>
<evidence type="ECO:0000313" key="2">
    <source>
        <dbReference type="EMBL" id="OWF55711.1"/>
    </source>
</evidence>
<organism evidence="2 3">
    <name type="scientific">Mizuhopecten yessoensis</name>
    <name type="common">Japanese scallop</name>
    <name type="synonym">Patinopecten yessoensis</name>
    <dbReference type="NCBI Taxonomy" id="6573"/>
    <lineage>
        <taxon>Eukaryota</taxon>
        <taxon>Metazoa</taxon>
        <taxon>Spiralia</taxon>
        <taxon>Lophotrochozoa</taxon>
        <taxon>Mollusca</taxon>
        <taxon>Bivalvia</taxon>
        <taxon>Autobranchia</taxon>
        <taxon>Pteriomorphia</taxon>
        <taxon>Pectinida</taxon>
        <taxon>Pectinoidea</taxon>
        <taxon>Pectinidae</taxon>
        <taxon>Mizuhopecten</taxon>
    </lineage>
</organism>
<dbReference type="InterPro" id="IPR051135">
    <property type="entry name" value="Gal/GlcNAc/GalNAc_ST"/>
</dbReference>
<dbReference type="GO" id="GO:0006790">
    <property type="term" value="P:sulfur compound metabolic process"/>
    <property type="evidence" value="ECO:0007669"/>
    <property type="project" value="TreeGrafter"/>
</dbReference>
<sequence length="384" mass="44939">MAGRLVRNFTLIISVGSCGILGLLYFTHVFSRNTNEAMCFNESPQSVRARNLFQPHRKVSHVLIVTHPRSGSTLTGDIIQKSGSSFYAFEPLRFAGESIQLGQPVIYLNGTQRVYNNSRDAVWVEADILYRWFTCDFCRVNIQDLKSKFIESFSTNLREYAVCLNRYRFNPLPRCLSQLRKTCEQATVRSIKTVRLQNLESIPILLRRLPSLKVIYLVRDPRGRLASQAALDPTEWNIVEDQAETMCTQMYQEFRYIAKIWKHLAGRLKILMYEKFAKDPIDVSKRLFEFLDIDFTEYLQFFVKTVTHVDLDKTGCYWCTKRTNSRETATRWRRGIEYSHVKKIDDQCSDVYNELGYMKIRNEHHLRNMSLSIIGKSNHPYLYV</sequence>
<keyword evidence="2" id="KW-0808">Transferase</keyword>
<keyword evidence="3" id="KW-1185">Reference proteome</keyword>
<proteinExistence type="predicted"/>
<evidence type="ECO:0000256" key="1">
    <source>
        <dbReference type="SAM" id="Phobius"/>
    </source>
</evidence>
<dbReference type="Proteomes" id="UP000242188">
    <property type="component" value="Unassembled WGS sequence"/>
</dbReference>
<dbReference type="OrthoDB" id="5987729at2759"/>
<reference evidence="2 3" key="1">
    <citation type="journal article" date="2017" name="Nat. Ecol. Evol.">
        <title>Scallop genome provides insights into evolution of bilaterian karyotype and development.</title>
        <authorList>
            <person name="Wang S."/>
            <person name="Zhang J."/>
            <person name="Jiao W."/>
            <person name="Li J."/>
            <person name="Xun X."/>
            <person name="Sun Y."/>
            <person name="Guo X."/>
            <person name="Huan P."/>
            <person name="Dong B."/>
            <person name="Zhang L."/>
            <person name="Hu X."/>
            <person name="Sun X."/>
            <person name="Wang J."/>
            <person name="Zhao C."/>
            <person name="Wang Y."/>
            <person name="Wang D."/>
            <person name="Huang X."/>
            <person name="Wang R."/>
            <person name="Lv J."/>
            <person name="Li Y."/>
            <person name="Zhang Z."/>
            <person name="Liu B."/>
            <person name="Lu W."/>
            <person name="Hui Y."/>
            <person name="Liang J."/>
            <person name="Zhou Z."/>
            <person name="Hou R."/>
            <person name="Li X."/>
            <person name="Liu Y."/>
            <person name="Li H."/>
            <person name="Ning X."/>
            <person name="Lin Y."/>
            <person name="Zhao L."/>
            <person name="Xing Q."/>
            <person name="Dou J."/>
            <person name="Li Y."/>
            <person name="Mao J."/>
            <person name="Guo H."/>
            <person name="Dou H."/>
            <person name="Li T."/>
            <person name="Mu C."/>
            <person name="Jiang W."/>
            <person name="Fu Q."/>
            <person name="Fu X."/>
            <person name="Miao Y."/>
            <person name="Liu J."/>
            <person name="Yu Q."/>
            <person name="Li R."/>
            <person name="Liao H."/>
            <person name="Li X."/>
            <person name="Kong Y."/>
            <person name="Jiang Z."/>
            <person name="Chourrout D."/>
            <person name="Li R."/>
            <person name="Bao Z."/>
        </authorList>
    </citation>
    <scope>NUCLEOTIDE SEQUENCE [LARGE SCALE GENOMIC DNA]</scope>
    <source>
        <strain evidence="2 3">PY_sf001</strain>
    </source>
</reference>
<dbReference type="GO" id="GO:0006044">
    <property type="term" value="P:N-acetylglucosamine metabolic process"/>
    <property type="evidence" value="ECO:0007669"/>
    <property type="project" value="TreeGrafter"/>
</dbReference>
<dbReference type="AlphaFoldDB" id="A0A210R4B1"/>
<keyword evidence="1" id="KW-0812">Transmembrane</keyword>